<dbReference type="AlphaFoldDB" id="A0A6A6YC03"/>
<evidence type="ECO:0000313" key="3">
    <source>
        <dbReference type="EMBL" id="KAF2806139.1"/>
    </source>
</evidence>
<protein>
    <submittedName>
        <fullName evidence="3 5">Uncharacterized protein</fullName>
    </submittedName>
</protein>
<keyword evidence="4" id="KW-1185">Reference proteome</keyword>
<organism evidence="3">
    <name type="scientific">Mytilinidion resinicola</name>
    <dbReference type="NCBI Taxonomy" id="574789"/>
    <lineage>
        <taxon>Eukaryota</taxon>
        <taxon>Fungi</taxon>
        <taxon>Dikarya</taxon>
        <taxon>Ascomycota</taxon>
        <taxon>Pezizomycotina</taxon>
        <taxon>Dothideomycetes</taxon>
        <taxon>Pleosporomycetidae</taxon>
        <taxon>Mytilinidiales</taxon>
        <taxon>Mytilinidiaceae</taxon>
        <taxon>Mytilinidion</taxon>
    </lineage>
</organism>
<name>A0A6A6YC03_9PEZI</name>
<sequence>MLSPNAALITINYILFLSLYNIAAHIAAPTAAPAAKKRGRSPGAKDKVPRKKARAQRQDSAQPQPQVEQEDDRAGILQQIAALQARLGGSQRLTGVAVGIAELSSRPESRRNVLGPAEYDYEDEAEAYVDQHEE</sequence>
<reference evidence="5" key="3">
    <citation type="submission" date="2025-04" db="UniProtKB">
        <authorList>
            <consortium name="RefSeq"/>
        </authorList>
    </citation>
    <scope>IDENTIFICATION</scope>
    <source>
        <strain evidence="5">CBS 304.34</strain>
    </source>
</reference>
<evidence type="ECO:0000256" key="1">
    <source>
        <dbReference type="SAM" id="MobiDB-lite"/>
    </source>
</evidence>
<feature type="region of interest" description="Disordered" evidence="1">
    <location>
        <begin position="104"/>
        <end position="134"/>
    </location>
</feature>
<dbReference type="EMBL" id="MU003708">
    <property type="protein sequence ID" value="KAF2806139.1"/>
    <property type="molecule type" value="Genomic_DNA"/>
</dbReference>
<dbReference type="Proteomes" id="UP000504636">
    <property type="component" value="Unplaced"/>
</dbReference>
<dbReference type="RefSeq" id="XP_033573103.1">
    <property type="nucleotide sequence ID" value="XM_033725895.1"/>
</dbReference>
<keyword evidence="2" id="KW-0812">Transmembrane</keyword>
<accession>A0A6A6YC03</accession>
<feature type="compositionally biased region" description="Acidic residues" evidence="1">
    <location>
        <begin position="119"/>
        <end position="128"/>
    </location>
</feature>
<dbReference type="GeneID" id="54466788"/>
<reference evidence="5" key="2">
    <citation type="submission" date="2020-04" db="EMBL/GenBank/DDBJ databases">
        <authorList>
            <consortium name="NCBI Genome Project"/>
        </authorList>
    </citation>
    <scope>NUCLEOTIDE SEQUENCE</scope>
    <source>
        <strain evidence="5">CBS 304.34</strain>
    </source>
</reference>
<evidence type="ECO:0000313" key="5">
    <source>
        <dbReference type="RefSeq" id="XP_033573103.1"/>
    </source>
</evidence>
<reference evidence="3 5" key="1">
    <citation type="journal article" date="2020" name="Stud. Mycol.">
        <title>101 Dothideomycetes genomes: a test case for predicting lifestyles and emergence of pathogens.</title>
        <authorList>
            <person name="Haridas S."/>
            <person name="Albert R."/>
            <person name="Binder M."/>
            <person name="Bloem J."/>
            <person name="Labutti K."/>
            <person name="Salamov A."/>
            <person name="Andreopoulos B."/>
            <person name="Baker S."/>
            <person name="Barry K."/>
            <person name="Bills G."/>
            <person name="Bluhm B."/>
            <person name="Cannon C."/>
            <person name="Castanera R."/>
            <person name="Culley D."/>
            <person name="Daum C."/>
            <person name="Ezra D."/>
            <person name="Gonzalez J."/>
            <person name="Henrissat B."/>
            <person name="Kuo A."/>
            <person name="Liang C."/>
            <person name="Lipzen A."/>
            <person name="Lutzoni F."/>
            <person name="Magnuson J."/>
            <person name="Mondo S."/>
            <person name="Nolan M."/>
            <person name="Ohm R."/>
            <person name="Pangilinan J."/>
            <person name="Park H.-J."/>
            <person name="Ramirez L."/>
            <person name="Alfaro M."/>
            <person name="Sun H."/>
            <person name="Tritt A."/>
            <person name="Yoshinaga Y."/>
            <person name="Zwiers L.-H."/>
            <person name="Turgeon B."/>
            <person name="Goodwin S."/>
            <person name="Spatafora J."/>
            <person name="Crous P."/>
            <person name="Grigoriev I."/>
        </authorList>
    </citation>
    <scope>NUCLEOTIDE SEQUENCE</scope>
    <source>
        <strain evidence="3 5">CBS 304.34</strain>
    </source>
</reference>
<feature type="transmembrane region" description="Helical" evidence="2">
    <location>
        <begin position="6"/>
        <end position="28"/>
    </location>
</feature>
<evidence type="ECO:0000256" key="2">
    <source>
        <dbReference type="SAM" id="Phobius"/>
    </source>
</evidence>
<feature type="compositionally biased region" description="Polar residues" evidence="1">
    <location>
        <begin position="58"/>
        <end position="67"/>
    </location>
</feature>
<proteinExistence type="predicted"/>
<gene>
    <name evidence="3 5" type="ORF">BDZ99DRAFT_524364</name>
</gene>
<keyword evidence="2" id="KW-0472">Membrane</keyword>
<feature type="region of interest" description="Disordered" evidence="1">
    <location>
        <begin position="30"/>
        <end position="73"/>
    </location>
</feature>
<evidence type="ECO:0000313" key="4">
    <source>
        <dbReference type="Proteomes" id="UP000504636"/>
    </source>
</evidence>
<keyword evidence="2" id="KW-1133">Transmembrane helix</keyword>